<gene>
    <name evidence="4" type="ORF">SAMN05421849_1792</name>
</gene>
<dbReference type="InterPro" id="IPR000182">
    <property type="entry name" value="GNAT_dom"/>
</dbReference>
<name>A0A1R3WWF3_9RHOB</name>
<dbReference type="CDD" id="cd04301">
    <property type="entry name" value="NAT_SF"/>
    <property type="match status" value="1"/>
</dbReference>
<dbReference type="AlphaFoldDB" id="A0A1R3WWF3"/>
<dbReference type="Proteomes" id="UP000192455">
    <property type="component" value="Unassembled WGS sequence"/>
</dbReference>
<feature type="domain" description="N-acetyltransferase" evidence="3">
    <location>
        <begin position="1"/>
        <end position="141"/>
    </location>
</feature>
<keyword evidence="1 4" id="KW-0808">Transferase</keyword>
<reference evidence="4 5" key="1">
    <citation type="submission" date="2017-01" db="EMBL/GenBank/DDBJ databases">
        <authorList>
            <person name="Mah S.A."/>
            <person name="Swanson W.J."/>
            <person name="Moy G.W."/>
            <person name="Vacquier V.D."/>
        </authorList>
    </citation>
    <scope>NUCLEOTIDE SEQUENCE [LARGE SCALE GENOMIC DNA]</scope>
    <source>
        <strain evidence="4 5">DSM 21219</strain>
    </source>
</reference>
<dbReference type="RefSeq" id="WP_076649529.1">
    <property type="nucleotide sequence ID" value="NZ_FTPS01000001.1"/>
</dbReference>
<evidence type="ECO:0000259" key="3">
    <source>
        <dbReference type="PROSITE" id="PS51186"/>
    </source>
</evidence>
<evidence type="ECO:0000313" key="4">
    <source>
        <dbReference type="EMBL" id="SIT82869.1"/>
    </source>
</evidence>
<dbReference type="Gene3D" id="3.40.630.30">
    <property type="match status" value="1"/>
</dbReference>
<dbReference type="InterPro" id="IPR016181">
    <property type="entry name" value="Acyl_CoA_acyltransferase"/>
</dbReference>
<dbReference type="OrthoDB" id="9804026at2"/>
<accession>A0A1R3WWF3</accession>
<dbReference type="PANTHER" id="PTHR43420">
    <property type="entry name" value="ACETYLTRANSFERASE"/>
    <property type="match status" value="1"/>
</dbReference>
<dbReference type="GO" id="GO:0016747">
    <property type="term" value="F:acyltransferase activity, transferring groups other than amino-acyl groups"/>
    <property type="evidence" value="ECO:0007669"/>
    <property type="project" value="InterPro"/>
</dbReference>
<dbReference type="SUPFAM" id="SSF55729">
    <property type="entry name" value="Acyl-CoA N-acyltransferases (Nat)"/>
    <property type="match status" value="1"/>
</dbReference>
<dbReference type="Pfam" id="PF00583">
    <property type="entry name" value="Acetyltransf_1"/>
    <property type="match status" value="1"/>
</dbReference>
<evidence type="ECO:0000313" key="5">
    <source>
        <dbReference type="Proteomes" id="UP000192455"/>
    </source>
</evidence>
<evidence type="ECO:0000256" key="2">
    <source>
        <dbReference type="ARBA" id="ARBA00023315"/>
    </source>
</evidence>
<evidence type="ECO:0000256" key="1">
    <source>
        <dbReference type="ARBA" id="ARBA00022679"/>
    </source>
</evidence>
<dbReference type="STRING" id="515897.SAMN05421849_1792"/>
<keyword evidence="5" id="KW-1185">Reference proteome</keyword>
<protein>
    <submittedName>
        <fullName evidence="4">Ribosomal-protein-alanine N-acetyltransferase</fullName>
    </submittedName>
</protein>
<dbReference type="InterPro" id="IPR050680">
    <property type="entry name" value="YpeA/RimI_acetyltransf"/>
</dbReference>
<sequence>MRQAPTLEDLAALHRAANHDDRGWSAAEFADLLAGAGTRAMGDDRAFALFRVILDEAELLTVATHPAQRRKGLARALMKQWQTEAARMGAQRAFLEVAADNSAAVALYAGCGYAATGRRREYYSRKGRTPVDAILMTRTLP</sequence>
<dbReference type="EMBL" id="FTPS01000001">
    <property type="protein sequence ID" value="SIT82869.1"/>
    <property type="molecule type" value="Genomic_DNA"/>
</dbReference>
<proteinExistence type="predicted"/>
<keyword evidence="2" id="KW-0012">Acyltransferase</keyword>
<dbReference type="PANTHER" id="PTHR43420:SF12">
    <property type="entry name" value="N-ACETYLTRANSFERASE DOMAIN-CONTAINING PROTEIN"/>
    <property type="match status" value="1"/>
</dbReference>
<organism evidence="4 5">
    <name type="scientific">Pontibaca methylaminivorans</name>
    <dbReference type="NCBI Taxonomy" id="515897"/>
    <lineage>
        <taxon>Bacteria</taxon>
        <taxon>Pseudomonadati</taxon>
        <taxon>Pseudomonadota</taxon>
        <taxon>Alphaproteobacteria</taxon>
        <taxon>Rhodobacterales</taxon>
        <taxon>Roseobacteraceae</taxon>
        <taxon>Pontibaca</taxon>
    </lineage>
</organism>
<dbReference type="PROSITE" id="PS51186">
    <property type="entry name" value="GNAT"/>
    <property type="match status" value="1"/>
</dbReference>